<dbReference type="InterPro" id="IPR020841">
    <property type="entry name" value="PKS_Beta-ketoAc_synthase_dom"/>
</dbReference>
<evidence type="ECO:0000256" key="12">
    <source>
        <dbReference type="ARBA" id="ARBA00047318"/>
    </source>
</evidence>
<dbReference type="AlphaFoldDB" id="A0A1H3PP37"/>
<dbReference type="InterPro" id="IPR016039">
    <property type="entry name" value="Thiolase-like"/>
</dbReference>
<dbReference type="NCBIfam" id="TIGR03150">
    <property type="entry name" value="fabF"/>
    <property type="match status" value="1"/>
</dbReference>
<dbReference type="InterPro" id="IPR017568">
    <property type="entry name" value="3-oxoacyl-ACP_synth-2"/>
</dbReference>
<evidence type="ECO:0000313" key="18">
    <source>
        <dbReference type="EMBL" id="SDZ02169.1"/>
    </source>
</evidence>
<protein>
    <recommendedName>
        <fullName evidence="4 14">3-oxoacyl-[acyl-carrier-protein] synthase 2</fullName>
        <ecNumber evidence="3 14">2.3.1.179</ecNumber>
    </recommendedName>
</protein>
<comment type="catalytic activity">
    <reaction evidence="13 14">
        <text>a fatty acyl-[ACP] + malonyl-[ACP] + H(+) = a 3-oxoacyl-[ACP] + holo-[ACP] + CO2</text>
        <dbReference type="Rhea" id="RHEA:22836"/>
        <dbReference type="Rhea" id="RHEA-COMP:9623"/>
        <dbReference type="Rhea" id="RHEA-COMP:9685"/>
        <dbReference type="Rhea" id="RHEA-COMP:9916"/>
        <dbReference type="Rhea" id="RHEA-COMP:14125"/>
        <dbReference type="ChEBI" id="CHEBI:15378"/>
        <dbReference type="ChEBI" id="CHEBI:16526"/>
        <dbReference type="ChEBI" id="CHEBI:64479"/>
        <dbReference type="ChEBI" id="CHEBI:78449"/>
        <dbReference type="ChEBI" id="CHEBI:78776"/>
        <dbReference type="ChEBI" id="CHEBI:138651"/>
    </reaction>
</comment>
<dbReference type="Pfam" id="PF00109">
    <property type="entry name" value="ketoacyl-synt"/>
    <property type="match status" value="1"/>
</dbReference>
<keyword evidence="7" id="KW-0276">Fatty acid metabolism</keyword>
<accession>A0A1H3PP37</accession>
<name>A0A1H3PP37_9FIRM</name>
<evidence type="ECO:0000256" key="14">
    <source>
        <dbReference type="PIRNR" id="PIRNR000447"/>
    </source>
</evidence>
<dbReference type="SUPFAM" id="SSF53901">
    <property type="entry name" value="Thiolase-like"/>
    <property type="match status" value="2"/>
</dbReference>
<dbReference type="NCBIfam" id="NF004970">
    <property type="entry name" value="PRK06333.1"/>
    <property type="match status" value="1"/>
</dbReference>
<evidence type="ECO:0000313" key="19">
    <source>
        <dbReference type="Proteomes" id="UP000198625"/>
    </source>
</evidence>
<evidence type="ECO:0000256" key="4">
    <source>
        <dbReference type="ARBA" id="ARBA00014657"/>
    </source>
</evidence>
<dbReference type="GO" id="GO:0004315">
    <property type="term" value="F:3-oxoacyl-[acyl-carrier-protein] synthase activity"/>
    <property type="evidence" value="ECO:0007669"/>
    <property type="project" value="UniProtKB-UniRule"/>
</dbReference>
<sequence>MKKRVVITGLGIISPIGTGKEEFLNSLLEGKNGISNITRFDIDGFNTTIAGEIKDFDPEKYIDKKEAKRMDRFTQYAVAASKLAIEDAEIDIEKINNDRFGVILGSGIGGLETFEEQHEKFLEKGPKRVSPFFIPMMIGNMAAGQISIMFKAKGVNETIVTACASSTNAIGDAFRIIQRNDSDIIITGGAEASITPMALAGFSAMKALSTNNLNPSKASRPFDKNRDGFVMGEGAGILVLEELGHALNRGAKIYGEIIGYGCTADAYHITTPAENGEGAAKAMKIALNDAGIQPSEVDYINAHGTSTSYNDMLETAAIKAVFKEHAYNLKISSTKSMTGHLLGAAGGVEACACALSISNGYIPPTINYETIDEECDLDYVPNKGIFQDVSIALSNSLGFGGHNASIVIKKYID</sequence>
<evidence type="ECO:0000256" key="2">
    <source>
        <dbReference type="ARBA" id="ARBA00008467"/>
    </source>
</evidence>
<evidence type="ECO:0000256" key="13">
    <source>
        <dbReference type="ARBA" id="ARBA00047659"/>
    </source>
</evidence>
<dbReference type="InterPro" id="IPR000794">
    <property type="entry name" value="Beta-ketoacyl_synthase"/>
</dbReference>
<dbReference type="InterPro" id="IPR018201">
    <property type="entry name" value="Ketoacyl_synth_AS"/>
</dbReference>
<comment type="pathway">
    <text evidence="1 14">Lipid metabolism; fatty acid biosynthesis.</text>
</comment>
<evidence type="ECO:0000256" key="9">
    <source>
        <dbReference type="ARBA" id="ARBA00023160"/>
    </source>
</evidence>
<evidence type="ECO:0000256" key="16">
    <source>
        <dbReference type="RuleBase" id="RU003694"/>
    </source>
</evidence>
<dbReference type="InterPro" id="IPR014031">
    <property type="entry name" value="Ketoacyl_synth_C"/>
</dbReference>
<dbReference type="PROSITE" id="PS00606">
    <property type="entry name" value="KS3_1"/>
    <property type="match status" value="1"/>
</dbReference>
<evidence type="ECO:0000256" key="3">
    <source>
        <dbReference type="ARBA" id="ARBA00012356"/>
    </source>
</evidence>
<dbReference type="GO" id="GO:0005829">
    <property type="term" value="C:cytosol"/>
    <property type="evidence" value="ECO:0007669"/>
    <property type="project" value="TreeGrafter"/>
</dbReference>
<feature type="domain" description="Ketosynthase family 3 (KS3)" evidence="17">
    <location>
        <begin position="2"/>
        <end position="410"/>
    </location>
</feature>
<comment type="similarity">
    <text evidence="2 14 16">Belongs to the thiolase-like superfamily. Beta-ketoacyl-ACP synthases family.</text>
</comment>
<evidence type="ECO:0000256" key="15">
    <source>
        <dbReference type="PIRSR" id="PIRSR000447-1"/>
    </source>
</evidence>
<keyword evidence="10 14" id="KW-0012">Acyltransferase</keyword>
<dbReference type="RefSeq" id="WP_091729496.1">
    <property type="nucleotide sequence ID" value="NZ_FNQE01000015.1"/>
</dbReference>
<keyword evidence="5 14" id="KW-0444">Lipid biosynthesis</keyword>
<proteinExistence type="inferred from homology"/>
<dbReference type="CDD" id="cd00834">
    <property type="entry name" value="KAS_I_II"/>
    <property type="match status" value="1"/>
</dbReference>
<evidence type="ECO:0000256" key="11">
    <source>
        <dbReference type="ARBA" id="ARBA00024006"/>
    </source>
</evidence>
<dbReference type="PROSITE" id="PS52004">
    <property type="entry name" value="KS3_2"/>
    <property type="match status" value="1"/>
</dbReference>
<comment type="function">
    <text evidence="11 14">Involved in the type II fatty acid elongation cycle. Catalyzes the elongation of a wide range of acyl-ACP by the addition of two carbons from malonyl-ACP to an acyl acceptor. Can efficiently catalyze the conversion of palmitoleoyl-ACP (cis-hexadec-9-enoyl-ACP) to cis-vaccenoyl-ACP (cis-octadec-11-enoyl-ACP), an essential step in the thermal regulation of fatty acid composition.</text>
</comment>
<dbReference type="NCBIfam" id="NF005589">
    <property type="entry name" value="PRK07314.1"/>
    <property type="match status" value="1"/>
</dbReference>
<evidence type="ECO:0000256" key="8">
    <source>
        <dbReference type="ARBA" id="ARBA00023098"/>
    </source>
</evidence>
<dbReference type="EMBL" id="FNQE01000015">
    <property type="protein sequence ID" value="SDZ02169.1"/>
    <property type="molecule type" value="Genomic_DNA"/>
</dbReference>
<keyword evidence="9 14" id="KW-0275">Fatty acid biosynthesis</keyword>
<dbReference type="UniPathway" id="UPA00094"/>
<comment type="catalytic activity">
    <reaction evidence="12 14">
        <text>(9Z)-hexadecenoyl-[ACP] + malonyl-[ACP] + H(+) = 3-oxo-(11Z)-octadecenoyl-[ACP] + holo-[ACP] + CO2</text>
        <dbReference type="Rhea" id="RHEA:55040"/>
        <dbReference type="Rhea" id="RHEA-COMP:9623"/>
        <dbReference type="Rhea" id="RHEA-COMP:9685"/>
        <dbReference type="Rhea" id="RHEA-COMP:10800"/>
        <dbReference type="Rhea" id="RHEA-COMP:14074"/>
        <dbReference type="ChEBI" id="CHEBI:15378"/>
        <dbReference type="ChEBI" id="CHEBI:16526"/>
        <dbReference type="ChEBI" id="CHEBI:64479"/>
        <dbReference type="ChEBI" id="CHEBI:78449"/>
        <dbReference type="ChEBI" id="CHEBI:83989"/>
        <dbReference type="ChEBI" id="CHEBI:138538"/>
        <dbReference type="EC" id="2.3.1.179"/>
    </reaction>
</comment>
<gene>
    <name evidence="18" type="ORF">SAMN05660462_01558</name>
</gene>
<dbReference type="PIRSF" id="PIRSF000447">
    <property type="entry name" value="KAS_II"/>
    <property type="match status" value="1"/>
</dbReference>
<dbReference type="Pfam" id="PF02801">
    <property type="entry name" value="Ketoacyl-synt_C"/>
    <property type="match status" value="1"/>
</dbReference>
<dbReference type="STRING" id="415015.SAMN05660462_01558"/>
<dbReference type="PANTHER" id="PTHR11712">
    <property type="entry name" value="POLYKETIDE SYNTHASE-RELATED"/>
    <property type="match status" value="1"/>
</dbReference>
<dbReference type="InterPro" id="IPR014030">
    <property type="entry name" value="Ketoacyl_synth_N"/>
</dbReference>
<reference evidence="19" key="1">
    <citation type="submission" date="2016-10" db="EMBL/GenBank/DDBJ databases">
        <authorList>
            <person name="Varghese N."/>
            <person name="Submissions S."/>
        </authorList>
    </citation>
    <scope>NUCLEOTIDE SEQUENCE [LARGE SCALE GENOMIC DNA]</scope>
    <source>
        <strain evidence="19">DSM 21650</strain>
    </source>
</reference>
<dbReference type="Gene3D" id="3.40.47.10">
    <property type="match status" value="1"/>
</dbReference>
<evidence type="ECO:0000256" key="5">
    <source>
        <dbReference type="ARBA" id="ARBA00022516"/>
    </source>
</evidence>
<feature type="active site" description="For beta-ketoacyl synthase activity" evidence="15">
    <location>
        <position position="163"/>
    </location>
</feature>
<dbReference type="SMART" id="SM00825">
    <property type="entry name" value="PKS_KS"/>
    <property type="match status" value="1"/>
</dbReference>
<evidence type="ECO:0000256" key="10">
    <source>
        <dbReference type="ARBA" id="ARBA00023315"/>
    </source>
</evidence>
<evidence type="ECO:0000259" key="17">
    <source>
        <dbReference type="PROSITE" id="PS52004"/>
    </source>
</evidence>
<dbReference type="Proteomes" id="UP000198625">
    <property type="component" value="Unassembled WGS sequence"/>
</dbReference>
<dbReference type="OrthoDB" id="9808669at2"/>
<keyword evidence="8" id="KW-0443">Lipid metabolism</keyword>
<keyword evidence="6 14" id="KW-0808">Transferase</keyword>
<dbReference type="FunFam" id="3.40.47.10:FF:000009">
    <property type="entry name" value="3-oxoacyl-[acyl-carrier-protein] synthase 2"/>
    <property type="match status" value="1"/>
</dbReference>
<organism evidence="18 19">
    <name type="scientific">Proteiniborus ethanoligenes</name>
    <dbReference type="NCBI Taxonomy" id="415015"/>
    <lineage>
        <taxon>Bacteria</taxon>
        <taxon>Bacillati</taxon>
        <taxon>Bacillota</taxon>
        <taxon>Clostridia</taxon>
        <taxon>Eubacteriales</taxon>
        <taxon>Proteiniborus</taxon>
    </lineage>
</organism>
<dbReference type="PANTHER" id="PTHR11712:SF336">
    <property type="entry name" value="3-OXOACYL-[ACYL-CARRIER-PROTEIN] SYNTHASE, MITOCHONDRIAL"/>
    <property type="match status" value="1"/>
</dbReference>
<dbReference type="GO" id="GO:0006633">
    <property type="term" value="P:fatty acid biosynthetic process"/>
    <property type="evidence" value="ECO:0007669"/>
    <property type="project" value="UniProtKB-UniRule"/>
</dbReference>
<evidence type="ECO:0000256" key="1">
    <source>
        <dbReference type="ARBA" id="ARBA00005194"/>
    </source>
</evidence>
<keyword evidence="19" id="KW-1185">Reference proteome</keyword>
<evidence type="ECO:0000256" key="6">
    <source>
        <dbReference type="ARBA" id="ARBA00022679"/>
    </source>
</evidence>
<evidence type="ECO:0000256" key="7">
    <source>
        <dbReference type="ARBA" id="ARBA00022832"/>
    </source>
</evidence>
<dbReference type="EC" id="2.3.1.179" evidence="3 14"/>